<dbReference type="EMBL" id="KK115982">
    <property type="protein sequence ID" value="KFM66533.1"/>
    <property type="molecule type" value="Genomic_DNA"/>
</dbReference>
<evidence type="ECO:0000313" key="1">
    <source>
        <dbReference type="EMBL" id="KFM66533.1"/>
    </source>
</evidence>
<sequence>MDFLRSCNSVRFLLFLLISLSKYHFRDFFKTDTRI</sequence>
<dbReference type="Proteomes" id="UP000054359">
    <property type="component" value="Unassembled WGS sequence"/>
</dbReference>
<proteinExistence type="predicted"/>
<organism evidence="1 2">
    <name type="scientific">Stegodyphus mimosarum</name>
    <name type="common">African social velvet spider</name>
    <dbReference type="NCBI Taxonomy" id="407821"/>
    <lineage>
        <taxon>Eukaryota</taxon>
        <taxon>Metazoa</taxon>
        <taxon>Ecdysozoa</taxon>
        <taxon>Arthropoda</taxon>
        <taxon>Chelicerata</taxon>
        <taxon>Arachnida</taxon>
        <taxon>Araneae</taxon>
        <taxon>Araneomorphae</taxon>
        <taxon>Entelegynae</taxon>
        <taxon>Eresoidea</taxon>
        <taxon>Eresidae</taxon>
        <taxon>Stegodyphus</taxon>
    </lineage>
</organism>
<feature type="non-terminal residue" evidence="1">
    <location>
        <position position="35"/>
    </location>
</feature>
<evidence type="ECO:0000313" key="2">
    <source>
        <dbReference type="Proteomes" id="UP000054359"/>
    </source>
</evidence>
<gene>
    <name evidence="1" type="ORF">X975_23619</name>
</gene>
<keyword evidence="2" id="KW-1185">Reference proteome</keyword>
<name>A0A087TN44_STEMI</name>
<protein>
    <submittedName>
        <fullName evidence="1">Uncharacterized protein</fullName>
    </submittedName>
</protein>
<reference evidence="1 2" key="1">
    <citation type="submission" date="2013-11" db="EMBL/GenBank/DDBJ databases">
        <title>Genome sequencing of Stegodyphus mimosarum.</title>
        <authorList>
            <person name="Bechsgaard J."/>
        </authorList>
    </citation>
    <scope>NUCLEOTIDE SEQUENCE [LARGE SCALE GENOMIC DNA]</scope>
</reference>
<dbReference type="AlphaFoldDB" id="A0A087TN44"/>
<accession>A0A087TN44</accession>